<sequence>MQLRSISDPSQPTTANTNPKIARVLGVAASYLRIDMGDSDLCVPYTQCAASIQCVQPNDRVLVRIIDGQPIVEARLMREGETPVRITNDAEGNLTLEATQALRLRTPNAEIAIDVDGDLTLKANNIDSEAEQENRLTGRYVKLS</sequence>
<keyword evidence="2" id="KW-1185">Reference proteome</keyword>
<reference evidence="1" key="1">
    <citation type="journal article" date="2014" name="Int. J. Syst. Evol. Microbiol.">
        <title>Complete genome sequence of Corynebacterium casei LMG S-19264T (=DSM 44701T), isolated from a smear-ripened cheese.</title>
        <authorList>
            <consortium name="US DOE Joint Genome Institute (JGI-PGF)"/>
            <person name="Walter F."/>
            <person name="Albersmeier A."/>
            <person name="Kalinowski J."/>
            <person name="Ruckert C."/>
        </authorList>
    </citation>
    <scope>NUCLEOTIDE SEQUENCE</scope>
    <source>
        <strain evidence="1">KCTC 22169</strain>
    </source>
</reference>
<gene>
    <name evidence="1" type="ORF">GCM10007392_01020</name>
</gene>
<evidence type="ECO:0000313" key="1">
    <source>
        <dbReference type="EMBL" id="GGX38619.1"/>
    </source>
</evidence>
<dbReference type="RefSeq" id="WP_189606537.1">
    <property type="nucleotide sequence ID" value="NZ_BMXR01000001.1"/>
</dbReference>
<organism evidence="1 2">
    <name type="scientific">Saccharospirillum salsuginis</name>
    <dbReference type="NCBI Taxonomy" id="418750"/>
    <lineage>
        <taxon>Bacteria</taxon>
        <taxon>Pseudomonadati</taxon>
        <taxon>Pseudomonadota</taxon>
        <taxon>Gammaproteobacteria</taxon>
        <taxon>Oceanospirillales</taxon>
        <taxon>Saccharospirillaceae</taxon>
        <taxon>Saccharospirillum</taxon>
    </lineage>
</organism>
<name>A0A918N599_9GAMM</name>
<comment type="caution">
    <text evidence="1">The sequence shown here is derived from an EMBL/GenBank/DDBJ whole genome shotgun (WGS) entry which is preliminary data.</text>
</comment>
<accession>A0A918N599</accession>
<proteinExistence type="predicted"/>
<dbReference type="EMBL" id="BMXR01000001">
    <property type="protein sequence ID" value="GGX38619.1"/>
    <property type="molecule type" value="Genomic_DNA"/>
</dbReference>
<dbReference type="Proteomes" id="UP000626148">
    <property type="component" value="Unassembled WGS sequence"/>
</dbReference>
<protein>
    <submittedName>
        <fullName evidence="1">Uncharacterized protein</fullName>
    </submittedName>
</protein>
<evidence type="ECO:0000313" key="2">
    <source>
        <dbReference type="Proteomes" id="UP000626148"/>
    </source>
</evidence>
<dbReference type="AlphaFoldDB" id="A0A918N599"/>
<reference evidence="1" key="2">
    <citation type="submission" date="2020-09" db="EMBL/GenBank/DDBJ databases">
        <authorList>
            <person name="Sun Q."/>
            <person name="Kim S."/>
        </authorList>
    </citation>
    <scope>NUCLEOTIDE SEQUENCE</scope>
    <source>
        <strain evidence="1">KCTC 22169</strain>
    </source>
</reference>